<gene>
    <name evidence="2" type="ORF">CEPIT_LOCUS39640</name>
</gene>
<accession>A0AAV0G2C5</accession>
<keyword evidence="3" id="KW-1185">Reference proteome</keyword>
<feature type="region of interest" description="Disordered" evidence="1">
    <location>
        <begin position="1"/>
        <end position="22"/>
    </location>
</feature>
<comment type="caution">
    <text evidence="2">The sequence shown here is derived from an EMBL/GenBank/DDBJ whole genome shotgun (WGS) entry which is preliminary data.</text>
</comment>
<name>A0AAV0G2C5_9ASTE</name>
<feature type="compositionally biased region" description="Basic residues" evidence="1">
    <location>
        <begin position="1"/>
        <end position="10"/>
    </location>
</feature>
<sequence>MRKRGKKMMKERKQQEKKNEEKWNKNVGKMIAAIGFPLSASTKGGEEVLLQAVKWSESLGFPNYVADISYLKLLELGSSSLGQKWVGLYYIPAQSNKAPEMVAGLGFHRAFSWRKGDLIPYELGRALKA</sequence>
<dbReference type="EMBL" id="CAMAPF010001036">
    <property type="protein sequence ID" value="CAH9142096.1"/>
    <property type="molecule type" value="Genomic_DNA"/>
</dbReference>
<protein>
    <submittedName>
        <fullName evidence="2">Uncharacterized protein</fullName>
    </submittedName>
</protein>
<proteinExistence type="predicted"/>
<reference evidence="2" key="1">
    <citation type="submission" date="2022-07" db="EMBL/GenBank/DDBJ databases">
        <authorList>
            <person name="Macas J."/>
            <person name="Novak P."/>
            <person name="Neumann P."/>
        </authorList>
    </citation>
    <scope>NUCLEOTIDE SEQUENCE</scope>
</reference>
<evidence type="ECO:0000256" key="1">
    <source>
        <dbReference type="SAM" id="MobiDB-lite"/>
    </source>
</evidence>
<dbReference type="AlphaFoldDB" id="A0AAV0G2C5"/>
<organism evidence="2 3">
    <name type="scientific">Cuscuta epithymum</name>
    <dbReference type="NCBI Taxonomy" id="186058"/>
    <lineage>
        <taxon>Eukaryota</taxon>
        <taxon>Viridiplantae</taxon>
        <taxon>Streptophyta</taxon>
        <taxon>Embryophyta</taxon>
        <taxon>Tracheophyta</taxon>
        <taxon>Spermatophyta</taxon>
        <taxon>Magnoliopsida</taxon>
        <taxon>eudicotyledons</taxon>
        <taxon>Gunneridae</taxon>
        <taxon>Pentapetalae</taxon>
        <taxon>asterids</taxon>
        <taxon>lamiids</taxon>
        <taxon>Solanales</taxon>
        <taxon>Convolvulaceae</taxon>
        <taxon>Cuscuteae</taxon>
        <taxon>Cuscuta</taxon>
        <taxon>Cuscuta subgen. Cuscuta</taxon>
    </lineage>
</organism>
<feature type="compositionally biased region" description="Basic and acidic residues" evidence="1">
    <location>
        <begin position="11"/>
        <end position="22"/>
    </location>
</feature>
<evidence type="ECO:0000313" key="3">
    <source>
        <dbReference type="Proteomes" id="UP001152523"/>
    </source>
</evidence>
<dbReference type="Proteomes" id="UP001152523">
    <property type="component" value="Unassembled WGS sequence"/>
</dbReference>
<evidence type="ECO:0000313" key="2">
    <source>
        <dbReference type="EMBL" id="CAH9142096.1"/>
    </source>
</evidence>